<keyword evidence="2" id="KW-1185">Reference proteome</keyword>
<comment type="caution">
    <text evidence="1">The sequence shown here is derived from an EMBL/GenBank/DDBJ whole genome shotgun (WGS) entry which is preliminary data.</text>
</comment>
<organism evidence="1 2">
    <name type="scientific">Plastorhodobacter daqingensis</name>
    <dbReference type="NCBI Taxonomy" id="1387281"/>
    <lineage>
        <taxon>Bacteria</taxon>
        <taxon>Pseudomonadati</taxon>
        <taxon>Pseudomonadota</taxon>
        <taxon>Alphaproteobacteria</taxon>
        <taxon>Rhodobacterales</taxon>
        <taxon>Paracoccaceae</taxon>
        <taxon>Plastorhodobacter</taxon>
    </lineage>
</organism>
<dbReference type="Gene3D" id="3.30.70.100">
    <property type="match status" value="1"/>
</dbReference>
<dbReference type="PIRSF" id="PIRSF007028">
    <property type="entry name" value="UCP007028"/>
    <property type="match status" value="1"/>
</dbReference>
<dbReference type="Pfam" id="PF07237">
    <property type="entry name" value="DUF1428"/>
    <property type="match status" value="1"/>
</dbReference>
<accession>A0ABW2UIH5</accession>
<proteinExistence type="predicted"/>
<dbReference type="EMBL" id="JBHTFQ010000005">
    <property type="protein sequence ID" value="MFC7704511.1"/>
    <property type="molecule type" value="Genomic_DNA"/>
</dbReference>
<dbReference type="InterPro" id="IPR009874">
    <property type="entry name" value="DUF1428"/>
</dbReference>
<name>A0ABW2UIH5_9RHOB</name>
<dbReference type="SUPFAM" id="SSF54909">
    <property type="entry name" value="Dimeric alpha+beta barrel"/>
    <property type="match status" value="1"/>
</dbReference>
<reference evidence="2" key="1">
    <citation type="journal article" date="2019" name="Int. J. Syst. Evol. Microbiol.">
        <title>The Global Catalogue of Microorganisms (GCM) 10K type strain sequencing project: providing services to taxonomists for standard genome sequencing and annotation.</title>
        <authorList>
            <consortium name="The Broad Institute Genomics Platform"/>
            <consortium name="The Broad Institute Genome Sequencing Center for Infectious Disease"/>
            <person name="Wu L."/>
            <person name="Ma J."/>
        </authorList>
    </citation>
    <scope>NUCLEOTIDE SEQUENCE [LARGE SCALE GENOMIC DNA]</scope>
    <source>
        <strain evidence="2">CGMCC 1.12750</strain>
    </source>
</reference>
<sequence length="125" mass="14070">MAYVTGFLLAVPTANKEAYRKLAESSWELFKEHGCLASHETWGVDVPDGKVTSFPMAVQKKEDETVVFSWMIWPDRETCDKGWAAMMNDPRMQEMPEMPFDGMRMMWGGFEPLISLGSSDPAALG</sequence>
<protein>
    <submittedName>
        <fullName evidence="1">DUF1428 domain-containing protein</fullName>
    </submittedName>
</protein>
<dbReference type="RefSeq" id="WP_377402930.1">
    <property type="nucleotide sequence ID" value="NZ_JBHTFQ010000005.1"/>
</dbReference>
<evidence type="ECO:0000313" key="1">
    <source>
        <dbReference type="EMBL" id="MFC7704511.1"/>
    </source>
</evidence>
<evidence type="ECO:0000313" key="2">
    <source>
        <dbReference type="Proteomes" id="UP001596516"/>
    </source>
</evidence>
<dbReference type="InterPro" id="IPR011008">
    <property type="entry name" value="Dimeric_a/b-barrel"/>
</dbReference>
<gene>
    <name evidence="1" type="ORF">ACFQXB_09920</name>
</gene>
<dbReference type="Proteomes" id="UP001596516">
    <property type="component" value="Unassembled WGS sequence"/>
</dbReference>